<evidence type="ECO:0000256" key="9">
    <source>
        <dbReference type="ARBA" id="ARBA00080525"/>
    </source>
</evidence>
<evidence type="ECO:0000259" key="10">
    <source>
        <dbReference type="Pfam" id="PF00155"/>
    </source>
</evidence>
<dbReference type="Gene3D" id="3.90.1150.10">
    <property type="entry name" value="Aspartate Aminotransferase, domain 1"/>
    <property type="match status" value="1"/>
</dbReference>
<dbReference type="InterPro" id="IPR015422">
    <property type="entry name" value="PyrdxlP-dep_Trfase_small"/>
</dbReference>
<sequence length="492" mass="55659">MVSTTSSSKTQLVNSSNIKKLNGMRKKVLNEDTINPCIKRCEYAVRGELAIRAEELREQLEVNPDSLPFKHVINTNIGNPQQLGQKPITFFRQVTALIEYPDLMDDEHIEFTKQFFPKDTIERAKALLESMGGSSGAYSHSKGIPLVRKHVAEFIEERDGYPCSPEDIFLTAGGSQGVQTIIQLTIANENVGIMIPIPQYPLYSASIDMYGGKPVYYYLDESNEWSIDVNVRVLCVINPGNPTGQCLTEDTIKEIIQICHEERIIILADEVYQTNIYDDSRPFLSFKKVLRSMGPEYDDFELFSFHSVSKGMVGECGRRGAYFECTGIDKSVIDELYKMASVNLCPNVQGQVMVDLVTRPPKEDEPSYELYNAEITEIYDSLKRRASKLASFFNSLEGVTCHHPQGALYLFPKVVLPEKAITEARKLGKSPDTYYCLELLNNTGVCVVPGTGFGQVEGTFHFRSTFLPPEELFDEFIEKIKVFHENFMKRFN</sequence>
<dbReference type="InterPro" id="IPR015424">
    <property type="entry name" value="PyrdxlP-dep_Trfase"/>
</dbReference>
<evidence type="ECO:0000256" key="4">
    <source>
        <dbReference type="ARBA" id="ARBA00022679"/>
    </source>
</evidence>
<dbReference type="SUPFAM" id="SSF53383">
    <property type="entry name" value="PLP-dependent transferases"/>
    <property type="match status" value="1"/>
</dbReference>
<comment type="caution">
    <text evidence="11">The sequence shown here is derived from an EMBL/GenBank/DDBJ whole genome shotgun (WGS) entry which is preliminary data.</text>
</comment>
<evidence type="ECO:0000313" key="11">
    <source>
        <dbReference type="EMBL" id="ORY23859.1"/>
    </source>
</evidence>
<gene>
    <name evidence="11" type="ORF">LY90DRAFT_706749</name>
</gene>
<comment type="cofactor">
    <cofactor evidence="1">
        <name>pyridoxal 5'-phosphate</name>
        <dbReference type="ChEBI" id="CHEBI:597326"/>
    </cofactor>
</comment>
<organism evidence="11 12">
    <name type="scientific">Neocallimastix californiae</name>
    <dbReference type="NCBI Taxonomy" id="1754190"/>
    <lineage>
        <taxon>Eukaryota</taxon>
        <taxon>Fungi</taxon>
        <taxon>Fungi incertae sedis</taxon>
        <taxon>Chytridiomycota</taxon>
        <taxon>Chytridiomycota incertae sedis</taxon>
        <taxon>Neocallimastigomycetes</taxon>
        <taxon>Neocallimastigales</taxon>
        <taxon>Neocallimastigaceae</taxon>
        <taxon>Neocallimastix</taxon>
    </lineage>
</organism>
<dbReference type="PANTHER" id="PTHR11751:SF29">
    <property type="entry name" value="ALANINE TRANSAMINASE"/>
    <property type="match status" value="1"/>
</dbReference>
<evidence type="ECO:0000256" key="7">
    <source>
        <dbReference type="ARBA" id="ARBA00077894"/>
    </source>
</evidence>
<dbReference type="GO" id="GO:0042853">
    <property type="term" value="P:L-alanine catabolic process"/>
    <property type="evidence" value="ECO:0007669"/>
    <property type="project" value="UniProtKB-UniPathway"/>
</dbReference>
<dbReference type="Proteomes" id="UP000193920">
    <property type="component" value="Unassembled WGS sequence"/>
</dbReference>
<evidence type="ECO:0000256" key="1">
    <source>
        <dbReference type="ARBA" id="ARBA00001933"/>
    </source>
</evidence>
<evidence type="ECO:0000256" key="3">
    <source>
        <dbReference type="ARBA" id="ARBA00022576"/>
    </source>
</evidence>
<feature type="non-terminal residue" evidence="11">
    <location>
        <position position="1"/>
    </location>
</feature>
<keyword evidence="4 11" id="KW-0808">Transferase</keyword>
<dbReference type="InterPro" id="IPR045088">
    <property type="entry name" value="ALAT1/2-like"/>
</dbReference>
<dbReference type="AlphaFoldDB" id="A0A1Y2AMS2"/>
<keyword evidence="5" id="KW-0663">Pyridoxal phosphate</keyword>
<keyword evidence="3" id="KW-0032">Aminotransferase</keyword>
<evidence type="ECO:0000313" key="12">
    <source>
        <dbReference type="Proteomes" id="UP000193920"/>
    </source>
</evidence>
<dbReference type="Gene3D" id="1.10.287.1970">
    <property type="match status" value="1"/>
</dbReference>
<dbReference type="OrthoDB" id="1732682at2759"/>
<dbReference type="GO" id="GO:0030170">
    <property type="term" value="F:pyridoxal phosphate binding"/>
    <property type="evidence" value="ECO:0007669"/>
    <property type="project" value="InterPro"/>
</dbReference>
<evidence type="ECO:0000256" key="8">
    <source>
        <dbReference type="ARBA" id="ARBA00078532"/>
    </source>
</evidence>
<keyword evidence="12" id="KW-1185">Reference proteome</keyword>
<dbReference type="FunFam" id="3.90.1150.10:FF:000010">
    <property type="entry name" value="Alanine aminotransferase 2"/>
    <property type="match status" value="1"/>
</dbReference>
<dbReference type="InterPro" id="IPR015421">
    <property type="entry name" value="PyrdxlP-dep_Trfase_major"/>
</dbReference>
<evidence type="ECO:0000256" key="5">
    <source>
        <dbReference type="ARBA" id="ARBA00022898"/>
    </source>
</evidence>
<dbReference type="FunFam" id="1.10.287.1970:FF:000001">
    <property type="entry name" value="Alanine aminotransferase 2"/>
    <property type="match status" value="1"/>
</dbReference>
<protein>
    <recommendedName>
        <fullName evidence="7">Glutamate pyruvate transaminase</fullName>
    </recommendedName>
    <alternativeName>
        <fullName evidence="8">Glutamic--alanine transaminase</fullName>
    </alternativeName>
    <alternativeName>
        <fullName evidence="9">Glutamic--pyruvic transaminase</fullName>
    </alternativeName>
</protein>
<comment type="subunit">
    <text evidence="2">Homodimer.</text>
</comment>
<dbReference type="EMBL" id="MCOG01000229">
    <property type="protein sequence ID" value="ORY23859.1"/>
    <property type="molecule type" value="Genomic_DNA"/>
</dbReference>
<dbReference type="Gene3D" id="3.40.640.10">
    <property type="entry name" value="Type I PLP-dependent aspartate aminotransferase-like (Major domain)"/>
    <property type="match status" value="1"/>
</dbReference>
<dbReference type="Pfam" id="PF00155">
    <property type="entry name" value="Aminotran_1_2"/>
    <property type="match status" value="1"/>
</dbReference>
<dbReference type="CDD" id="cd00609">
    <property type="entry name" value="AAT_like"/>
    <property type="match status" value="1"/>
</dbReference>
<comment type="similarity">
    <text evidence="6">Belongs to the class-I pyridoxal-phosphate-dependent aminotransferase family. Alanine aminotransferase subfamily.</text>
</comment>
<accession>A0A1Y2AMS2</accession>
<feature type="domain" description="Aminotransferase class I/classII large" evidence="10">
    <location>
        <begin position="122"/>
        <end position="480"/>
    </location>
</feature>
<reference evidence="11 12" key="1">
    <citation type="submission" date="2016-08" db="EMBL/GenBank/DDBJ databases">
        <title>A Parts List for Fungal Cellulosomes Revealed by Comparative Genomics.</title>
        <authorList>
            <consortium name="DOE Joint Genome Institute"/>
            <person name="Haitjema C.H."/>
            <person name="Gilmore S.P."/>
            <person name="Henske J.K."/>
            <person name="Solomon K.V."/>
            <person name="De Groot R."/>
            <person name="Kuo A."/>
            <person name="Mondo S.J."/>
            <person name="Salamov A.A."/>
            <person name="Labutti K."/>
            <person name="Zhao Z."/>
            <person name="Chiniquy J."/>
            <person name="Barry K."/>
            <person name="Brewer H.M."/>
            <person name="Purvine S.O."/>
            <person name="Wright A.T."/>
            <person name="Boxma B."/>
            <person name="Van Alen T."/>
            <person name="Hackstein J.H."/>
            <person name="Baker S.E."/>
            <person name="Grigoriev I.V."/>
            <person name="O'Malley M.A."/>
        </authorList>
    </citation>
    <scope>NUCLEOTIDE SEQUENCE [LARGE SCALE GENOMIC DNA]</scope>
    <source>
        <strain evidence="11 12">G1</strain>
    </source>
</reference>
<evidence type="ECO:0000256" key="6">
    <source>
        <dbReference type="ARBA" id="ARBA00025785"/>
    </source>
</evidence>
<dbReference type="STRING" id="1754190.A0A1Y2AMS2"/>
<dbReference type="InterPro" id="IPR004839">
    <property type="entry name" value="Aminotransferase_I/II_large"/>
</dbReference>
<evidence type="ECO:0000256" key="2">
    <source>
        <dbReference type="ARBA" id="ARBA00011738"/>
    </source>
</evidence>
<proteinExistence type="inferred from homology"/>
<dbReference type="PANTHER" id="PTHR11751">
    <property type="entry name" value="ALANINE AMINOTRANSFERASE"/>
    <property type="match status" value="1"/>
</dbReference>
<dbReference type="GO" id="GO:0008483">
    <property type="term" value="F:transaminase activity"/>
    <property type="evidence" value="ECO:0007669"/>
    <property type="project" value="UniProtKB-KW"/>
</dbReference>
<dbReference type="UniPathway" id="UPA00528">
    <property type="reaction ID" value="UER00586"/>
</dbReference>
<name>A0A1Y2AMS2_9FUNG</name>
<dbReference type="FunFam" id="3.40.640.10:FF:000012">
    <property type="entry name" value="alanine aminotransferase 2"/>
    <property type="match status" value="1"/>
</dbReference>